<dbReference type="Proteomes" id="UP000818029">
    <property type="component" value="Chromosome A10"/>
</dbReference>
<feature type="compositionally biased region" description="Acidic residues" evidence="1">
    <location>
        <begin position="57"/>
        <end position="68"/>
    </location>
</feature>
<evidence type="ECO:0000256" key="1">
    <source>
        <dbReference type="SAM" id="MobiDB-lite"/>
    </source>
</evidence>
<evidence type="ECO:0000313" key="4">
    <source>
        <dbReference type="RefSeq" id="XP_040934469.1"/>
    </source>
</evidence>
<feature type="chain" id="PRO_5045271571" evidence="2">
    <location>
        <begin position="24"/>
        <end position="242"/>
    </location>
</feature>
<keyword evidence="2" id="KW-0732">Signal</keyword>
<name>A0ABM2YVE3_GOSHI</name>
<proteinExistence type="predicted"/>
<evidence type="ECO:0000313" key="3">
    <source>
        <dbReference type="Proteomes" id="UP000818029"/>
    </source>
</evidence>
<feature type="region of interest" description="Disordered" evidence="1">
    <location>
        <begin position="27"/>
        <end position="130"/>
    </location>
</feature>
<feature type="compositionally biased region" description="Gly residues" evidence="1">
    <location>
        <begin position="115"/>
        <end position="130"/>
    </location>
</feature>
<reference evidence="4" key="2">
    <citation type="submission" date="2025-08" db="UniProtKB">
        <authorList>
            <consortium name="RefSeq"/>
        </authorList>
    </citation>
    <scope>IDENTIFICATION</scope>
</reference>
<dbReference type="GeneID" id="121208006"/>
<keyword evidence="3" id="KW-1185">Reference proteome</keyword>
<evidence type="ECO:0000256" key="2">
    <source>
        <dbReference type="SAM" id="SignalP"/>
    </source>
</evidence>
<organism evidence="3 4">
    <name type="scientific">Gossypium hirsutum</name>
    <name type="common">Upland cotton</name>
    <name type="synonym">Gossypium mexicanum</name>
    <dbReference type="NCBI Taxonomy" id="3635"/>
    <lineage>
        <taxon>Eukaryota</taxon>
        <taxon>Viridiplantae</taxon>
        <taxon>Streptophyta</taxon>
        <taxon>Embryophyta</taxon>
        <taxon>Tracheophyta</taxon>
        <taxon>Spermatophyta</taxon>
        <taxon>Magnoliopsida</taxon>
        <taxon>eudicotyledons</taxon>
        <taxon>Gunneridae</taxon>
        <taxon>Pentapetalae</taxon>
        <taxon>rosids</taxon>
        <taxon>malvids</taxon>
        <taxon>Malvales</taxon>
        <taxon>Malvaceae</taxon>
        <taxon>Malvoideae</taxon>
        <taxon>Gossypium</taxon>
    </lineage>
</organism>
<sequence>MKLFNTIIIVVLFLVLLLVKANGSVGDNARGGVGGGSHIGSGTSRDGDDYGGQPSEGDNDNGDCDDGGDSGARNGYSRGSKGGRGGGDGGSGGGGGQRYGGSYGYEGGGDKRGGEGSGGSNGGSSRGCFGWGAQHGHGRAGSGGVLRDKEGVARALFSGSVDANDADVVEAGVVKAALEVFLTTNWKTYDSLFIELGSLVVFSWCVNKAMRPWSLQAIFAGIDRDMLKAGNVVFSVENKEGN</sequence>
<feature type="compositionally biased region" description="Gly residues" evidence="1">
    <location>
        <begin position="29"/>
        <end position="39"/>
    </location>
</feature>
<reference evidence="3" key="1">
    <citation type="journal article" date="2020" name="Nat. Genet.">
        <title>Genomic diversifications of five Gossypium allopolyploid species and their impact on cotton improvement.</title>
        <authorList>
            <person name="Chen Z.J."/>
            <person name="Sreedasyam A."/>
            <person name="Ando A."/>
            <person name="Song Q."/>
            <person name="De Santiago L.M."/>
            <person name="Hulse-Kemp A.M."/>
            <person name="Ding M."/>
            <person name="Ye W."/>
            <person name="Kirkbride R.C."/>
            <person name="Jenkins J."/>
            <person name="Plott C."/>
            <person name="Lovell J."/>
            <person name="Lin Y.M."/>
            <person name="Vaughn R."/>
            <person name="Liu B."/>
            <person name="Simpson S."/>
            <person name="Scheffler B.E."/>
            <person name="Wen L."/>
            <person name="Saski C.A."/>
            <person name="Grover C.E."/>
            <person name="Hu G."/>
            <person name="Conover J.L."/>
            <person name="Carlson J.W."/>
            <person name="Shu S."/>
            <person name="Boston L.B."/>
            <person name="Williams M."/>
            <person name="Peterson D.G."/>
            <person name="McGee K."/>
            <person name="Jones D.C."/>
            <person name="Wendel J.F."/>
            <person name="Stelly D.M."/>
            <person name="Grimwood J."/>
            <person name="Schmutz J."/>
        </authorList>
    </citation>
    <scope>NUCLEOTIDE SEQUENCE [LARGE SCALE GENOMIC DNA]</scope>
    <source>
        <strain evidence="3">cv. TM-1</strain>
    </source>
</reference>
<accession>A0ABM2YVE3</accession>
<feature type="compositionally biased region" description="Gly residues" evidence="1">
    <location>
        <begin position="80"/>
        <end position="107"/>
    </location>
</feature>
<dbReference type="RefSeq" id="XP_040934469.1">
    <property type="nucleotide sequence ID" value="XM_041078535.1"/>
</dbReference>
<gene>
    <name evidence="4" type="primary">LOC121208006</name>
</gene>
<protein>
    <submittedName>
        <fullName evidence="4">Keratin, type I cytoskeletal 10</fullName>
    </submittedName>
</protein>
<feature type="signal peptide" evidence="2">
    <location>
        <begin position="1"/>
        <end position="23"/>
    </location>
</feature>